<protein>
    <submittedName>
        <fullName evidence="2">Ribonuclease Z</fullName>
    </submittedName>
</protein>
<dbReference type="InterPro" id="IPR036866">
    <property type="entry name" value="RibonucZ/Hydroxyglut_hydro"/>
</dbReference>
<reference evidence="2 3" key="1">
    <citation type="submission" date="2018-06" db="EMBL/GenBank/DDBJ databases">
        <authorList>
            <consortium name="Pathogen Informatics"/>
            <person name="Doyle S."/>
        </authorList>
    </citation>
    <scope>NUCLEOTIDE SEQUENCE [LARGE SCALE GENOMIC DNA]</scope>
    <source>
        <strain evidence="2 3">NCTC13184</strain>
    </source>
</reference>
<evidence type="ECO:0000313" key="3">
    <source>
        <dbReference type="Proteomes" id="UP000255082"/>
    </source>
</evidence>
<dbReference type="EMBL" id="UGRU01000001">
    <property type="protein sequence ID" value="SUA45739.1"/>
    <property type="molecule type" value="Genomic_DNA"/>
</dbReference>
<accession>A0A378WX36</accession>
<sequence>MHEAINTEGGNLSATAQSHMTQSHTAVQQVGTIAAKADVAHLALSHIADFGPTATIDPTQWTHWAQQGYTGQVTIGNDLQTITIR</sequence>
<evidence type="ECO:0000313" key="2">
    <source>
        <dbReference type="EMBL" id="SUA45739.1"/>
    </source>
</evidence>
<organism evidence="2 3">
    <name type="scientific">Nocardia africana</name>
    <dbReference type="NCBI Taxonomy" id="134964"/>
    <lineage>
        <taxon>Bacteria</taxon>
        <taxon>Bacillati</taxon>
        <taxon>Actinomycetota</taxon>
        <taxon>Actinomycetes</taxon>
        <taxon>Mycobacteriales</taxon>
        <taxon>Nocardiaceae</taxon>
        <taxon>Nocardia</taxon>
    </lineage>
</organism>
<dbReference type="Gene3D" id="3.60.15.10">
    <property type="entry name" value="Ribonuclease Z/Hydroxyacylglutathione hydrolase-like"/>
    <property type="match status" value="1"/>
</dbReference>
<feature type="region of interest" description="Disordered" evidence="1">
    <location>
        <begin position="1"/>
        <end position="23"/>
    </location>
</feature>
<dbReference type="RefSeq" id="WP_157126549.1">
    <property type="nucleotide sequence ID" value="NZ_JAJFOE010000001.1"/>
</dbReference>
<dbReference type="AlphaFoldDB" id="A0A378WX36"/>
<evidence type="ECO:0000256" key="1">
    <source>
        <dbReference type="SAM" id="MobiDB-lite"/>
    </source>
</evidence>
<gene>
    <name evidence="2" type="ORF">NCTC13184_04263</name>
</gene>
<feature type="compositionally biased region" description="Polar residues" evidence="1">
    <location>
        <begin position="8"/>
        <end position="23"/>
    </location>
</feature>
<name>A0A378WX36_9NOCA</name>
<proteinExistence type="predicted"/>
<dbReference type="Proteomes" id="UP000255082">
    <property type="component" value="Unassembled WGS sequence"/>
</dbReference>